<sequence>MTDQEHVMAHRQGPPDTERLEDPPTSRTFLQGLGHVIVTFTSAIFAFLYLFILLICAQITAVGAPRTKRDPNVKLTKAQRALHRNLKYYIELAGFELESHDLWSPDNFQLDVTRIVSPQAVLDNEKTSNLKQRYPVLLLPGLMQHVGAYCSAGPDAMALMLHRAGFDVWLGNTRSSIKVHNRQYSEMSHKTWDWSIENMALTDVPAIIEYIKKHTGAEKIAVVGHSQGTTQTFMCLSKQGRPDVGHSISTFCALAPAVFAGPAIDRWFLKLLRRHRWAYRSMMGDRAFLGIMGALRSITPLKLYTHAAYNMFYYMLSWSDKLWDRHYRNRSFIFTPSVVSSSLMFWWLGKGGFADTRCIFKNPEKNESWFDERFPKVGLFTCGQDNLCDPEPLKRRMATVESHVPYTVFDYPDYAHLDVMWAKDVPERVTAPMGAFIWENLDDKDHWREPVWPTAGSVPPEPAVNPATKEPDYEVVP</sequence>
<protein>
    <submittedName>
        <fullName evidence="6">Sterol esterase 2</fullName>
    </submittedName>
</protein>
<dbReference type="PANTHER" id="PTHR11005">
    <property type="entry name" value="LYSOSOMAL ACID LIPASE-RELATED"/>
    <property type="match status" value="1"/>
</dbReference>
<feature type="transmembrane region" description="Helical" evidence="4">
    <location>
        <begin position="33"/>
        <end position="59"/>
    </location>
</feature>
<evidence type="ECO:0000259" key="5">
    <source>
        <dbReference type="Pfam" id="PF00561"/>
    </source>
</evidence>
<dbReference type="EMBL" id="NDIQ01000001">
    <property type="protein sequence ID" value="PRT53849.1"/>
    <property type="molecule type" value="Genomic_DNA"/>
</dbReference>
<dbReference type="InterPro" id="IPR000073">
    <property type="entry name" value="AB_hydrolase_1"/>
</dbReference>
<feature type="domain" description="AB hydrolase-1" evidence="5">
    <location>
        <begin position="134"/>
        <end position="243"/>
    </location>
</feature>
<dbReference type="STRING" id="45607.A0A2T0FFW6"/>
<dbReference type="RefSeq" id="XP_024663795.1">
    <property type="nucleotide sequence ID" value="XM_024808027.1"/>
</dbReference>
<reference evidence="6 7" key="1">
    <citation type="submission" date="2017-04" db="EMBL/GenBank/DDBJ databases">
        <title>Genome sequencing of [Candida] sorbophila.</title>
        <authorList>
            <person name="Ahn J.O."/>
        </authorList>
    </citation>
    <scope>NUCLEOTIDE SEQUENCE [LARGE SCALE GENOMIC DNA]</scope>
    <source>
        <strain evidence="6 7">DS02</strain>
    </source>
</reference>
<comment type="caution">
    <text evidence="6">The sequence shown here is derived from an EMBL/GenBank/DDBJ whole genome shotgun (WGS) entry which is preliminary data.</text>
</comment>
<dbReference type="GeneID" id="36515218"/>
<accession>A0A2T0FFW6</accession>
<evidence type="ECO:0000313" key="7">
    <source>
        <dbReference type="Proteomes" id="UP000238350"/>
    </source>
</evidence>
<keyword evidence="7" id="KW-1185">Reference proteome</keyword>
<keyword evidence="4" id="KW-0812">Transmembrane</keyword>
<name>A0A2T0FFW6_9ASCO</name>
<feature type="region of interest" description="Disordered" evidence="3">
    <location>
        <begin position="449"/>
        <end position="477"/>
    </location>
</feature>
<evidence type="ECO:0000256" key="2">
    <source>
        <dbReference type="ARBA" id="ARBA00023098"/>
    </source>
</evidence>
<dbReference type="AlphaFoldDB" id="A0A2T0FFW6"/>
<keyword evidence="1" id="KW-0442">Lipid degradation</keyword>
<dbReference type="Pfam" id="PF00561">
    <property type="entry name" value="Abhydrolase_1"/>
    <property type="match status" value="1"/>
</dbReference>
<dbReference type="GO" id="GO:0016042">
    <property type="term" value="P:lipid catabolic process"/>
    <property type="evidence" value="ECO:0007669"/>
    <property type="project" value="UniProtKB-KW"/>
</dbReference>
<evidence type="ECO:0000256" key="4">
    <source>
        <dbReference type="SAM" id="Phobius"/>
    </source>
</evidence>
<keyword evidence="4" id="KW-0472">Membrane</keyword>
<organism evidence="6 7">
    <name type="scientific">Wickerhamiella sorbophila</name>
    <dbReference type="NCBI Taxonomy" id="45607"/>
    <lineage>
        <taxon>Eukaryota</taxon>
        <taxon>Fungi</taxon>
        <taxon>Dikarya</taxon>
        <taxon>Ascomycota</taxon>
        <taxon>Saccharomycotina</taxon>
        <taxon>Dipodascomycetes</taxon>
        <taxon>Dipodascales</taxon>
        <taxon>Trichomonascaceae</taxon>
        <taxon>Wickerhamiella</taxon>
    </lineage>
</organism>
<keyword evidence="2" id="KW-0443">Lipid metabolism</keyword>
<keyword evidence="4" id="KW-1133">Transmembrane helix</keyword>
<dbReference type="InterPro" id="IPR029058">
    <property type="entry name" value="AB_hydrolase_fold"/>
</dbReference>
<dbReference type="OrthoDB" id="6130531at2759"/>
<evidence type="ECO:0000313" key="6">
    <source>
        <dbReference type="EMBL" id="PRT53849.1"/>
    </source>
</evidence>
<dbReference type="SUPFAM" id="SSF53474">
    <property type="entry name" value="alpha/beta-Hydrolases"/>
    <property type="match status" value="1"/>
</dbReference>
<evidence type="ECO:0000256" key="3">
    <source>
        <dbReference type="SAM" id="MobiDB-lite"/>
    </source>
</evidence>
<evidence type="ECO:0000256" key="1">
    <source>
        <dbReference type="ARBA" id="ARBA00022963"/>
    </source>
</evidence>
<dbReference type="Gene3D" id="3.40.50.1820">
    <property type="entry name" value="alpha/beta hydrolase"/>
    <property type="match status" value="1"/>
</dbReference>
<dbReference type="Proteomes" id="UP000238350">
    <property type="component" value="Unassembled WGS sequence"/>
</dbReference>
<feature type="region of interest" description="Disordered" evidence="3">
    <location>
        <begin position="1"/>
        <end position="23"/>
    </location>
</feature>
<proteinExistence type="predicted"/>
<gene>
    <name evidence="6" type="ORF">B9G98_01469</name>
</gene>
<dbReference type="SMR" id="A0A2T0FFW6"/>